<dbReference type="Proteomes" id="UP001500740">
    <property type="component" value="Unassembled WGS sequence"/>
</dbReference>
<evidence type="ECO:0000259" key="1">
    <source>
        <dbReference type="Pfam" id="PF04321"/>
    </source>
</evidence>
<dbReference type="Pfam" id="PF04321">
    <property type="entry name" value="RmlD_sub_bind"/>
    <property type="match status" value="1"/>
</dbReference>
<name>A0ABN1AAC6_9BACI</name>
<reference evidence="2 3" key="1">
    <citation type="journal article" date="2019" name="Int. J. Syst. Evol. Microbiol.">
        <title>The Global Catalogue of Microorganisms (GCM) 10K type strain sequencing project: providing services to taxonomists for standard genome sequencing and annotation.</title>
        <authorList>
            <consortium name="The Broad Institute Genomics Platform"/>
            <consortium name="The Broad Institute Genome Sequencing Center for Infectious Disease"/>
            <person name="Wu L."/>
            <person name="Ma J."/>
        </authorList>
    </citation>
    <scope>NUCLEOTIDE SEQUENCE [LARGE SCALE GENOMIC DNA]</scope>
    <source>
        <strain evidence="2 3">JCM 14193</strain>
    </source>
</reference>
<dbReference type="RefSeq" id="WP_343784871.1">
    <property type="nucleotide sequence ID" value="NZ_BAAACZ010000029.1"/>
</dbReference>
<evidence type="ECO:0000313" key="2">
    <source>
        <dbReference type="EMBL" id="GAA0471488.1"/>
    </source>
</evidence>
<accession>A0ABN1AAC6</accession>
<comment type="caution">
    <text evidence="2">The sequence shown here is derived from an EMBL/GenBank/DDBJ whole genome shotgun (WGS) entry which is preliminary data.</text>
</comment>
<dbReference type="InterPro" id="IPR029903">
    <property type="entry name" value="RmlD-like-bd"/>
</dbReference>
<feature type="domain" description="RmlD-like substrate binding" evidence="1">
    <location>
        <begin position="1"/>
        <end position="266"/>
    </location>
</feature>
<dbReference type="SUPFAM" id="SSF51735">
    <property type="entry name" value="NAD(P)-binding Rossmann-fold domains"/>
    <property type="match status" value="1"/>
</dbReference>
<dbReference type="EMBL" id="BAAACZ010000029">
    <property type="protein sequence ID" value="GAA0471488.1"/>
    <property type="molecule type" value="Genomic_DNA"/>
</dbReference>
<dbReference type="Gene3D" id="3.40.50.720">
    <property type="entry name" value="NAD(P)-binding Rossmann-like Domain"/>
    <property type="match status" value="1"/>
</dbReference>
<proteinExistence type="predicted"/>
<organism evidence="2 3">
    <name type="scientific">Alkalibacillus silvisoli</name>
    <dbReference type="NCBI Taxonomy" id="392823"/>
    <lineage>
        <taxon>Bacteria</taxon>
        <taxon>Bacillati</taxon>
        <taxon>Bacillota</taxon>
        <taxon>Bacilli</taxon>
        <taxon>Bacillales</taxon>
        <taxon>Bacillaceae</taxon>
        <taxon>Alkalibacillus</taxon>
    </lineage>
</organism>
<dbReference type="PANTHER" id="PTHR43242">
    <property type="entry name" value="NAD(P)-BINDING ROSSMANN-FOLD SUPERFAMILY PROTEIN"/>
    <property type="match status" value="1"/>
</dbReference>
<dbReference type="PANTHER" id="PTHR43242:SF1">
    <property type="entry name" value="NAD(P)-BINDING ROSSMANN-FOLD SUPERFAMILY PROTEIN"/>
    <property type="match status" value="1"/>
</dbReference>
<keyword evidence="3" id="KW-1185">Reference proteome</keyword>
<evidence type="ECO:0000313" key="3">
    <source>
        <dbReference type="Proteomes" id="UP001500740"/>
    </source>
</evidence>
<dbReference type="InterPro" id="IPR036291">
    <property type="entry name" value="NAD(P)-bd_dom_sf"/>
</dbReference>
<protein>
    <submittedName>
        <fullName evidence="2">dTDP-4-dehydrorhamnose reductase</fullName>
    </submittedName>
</protein>
<gene>
    <name evidence="2" type="primary">rfbD</name>
    <name evidence="2" type="ORF">GCM10008935_29320</name>
</gene>
<sequence length="275" mass="30878">MRILILGATGFLGSTLLGYAESSGYTVLGTSRYAHNQSNIISMDVTDKSVVEHIIKENLPDVVIWTLLSRDNEDVLINTGLTNLLSAISERTKLIFISSDGVFTKGEGDYTESDNALPVTEGTSLSTYVNSKILGEKKAQYMHSNHIIIRTGPLYGKDSNQNIEQRTKRVLRRIDGNSYSEAATNLYKTFVHVDDLSKAIIELLIMDFRGILHVGPTQKESYYTFYKQRIKSFGYDESLIQLNEISPSDQPFLPLDTSLNTHKAKKILKTKFRNV</sequence>